<reference evidence="2" key="1">
    <citation type="submission" date="2019-06" db="EMBL/GenBank/DDBJ databases">
        <title>Alistipes onderdonkii subsp. vulgaris subsp. nov., Alistipes dispar sp. nov. and Alistipes communis sp. nov., isolated from human faeces, and creation of Alistipes onderdonkii subsp. onderdonkii subsp. nov.</title>
        <authorList>
            <person name="Sakamoto M."/>
            <person name="Ikeyama N."/>
            <person name="Ogata Y."/>
            <person name="Suda W."/>
            <person name="Iino T."/>
            <person name="Hattori M."/>
            <person name="Ohkuma M."/>
        </authorList>
    </citation>
    <scope>NUCLEOTIDE SEQUENCE [LARGE SCALE GENOMIC DNA]</scope>
    <source>
        <strain evidence="2">5CBH24</strain>
    </source>
</reference>
<dbReference type="GeneID" id="78341791"/>
<evidence type="ECO:0000313" key="1">
    <source>
        <dbReference type="EMBL" id="BBL03761.1"/>
    </source>
</evidence>
<dbReference type="EMBL" id="AP019735">
    <property type="protein sequence ID" value="BBL03761.1"/>
    <property type="molecule type" value="Genomic_DNA"/>
</dbReference>
<dbReference type="KEGG" id="acou:A5CBH24_10740"/>
<proteinExistence type="predicted"/>
<gene>
    <name evidence="1" type="ORF">A5CBH24_10740</name>
</gene>
<accession>A0A4Y1WRQ1</accession>
<name>A0A4Y1WRQ1_9BACT</name>
<sequence>MERTMHRLTIHITDNDKFDNLVELDGLQPYAEALHNAIGNRDISLYRNNRLLFIAKENHPLDFGTIYRICGAIQILFGDGLVWDIVEDADEQADALLLLNYKQ</sequence>
<dbReference type="RefSeq" id="WP_141412423.1">
    <property type="nucleotide sequence ID" value="NZ_AP019735.1"/>
</dbReference>
<organism evidence="1 2">
    <name type="scientific">Alistipes communis</name>
    <dbReference type="NCBI Taxonomy" id="2585118"/>
    <lineage>
        <taxon>Bacteria</taxon>
        <taxon>Pseudomonadati</taxon>
        <taxon>Bacteroidota</taxon>
        <taxon>Bacteroidia</taxon>
        <taxon>Bacteroidales</taxon>
        <taxon>Rikenellaceae</taxon>
        <taxon>Alistipes</taxon>
    </lineage>
</organism>
<keyword evidence="2" id="KW-1185">Reference proteome</keyword>
<evidence type="ECO:0000313" key="2">
    <source>
        <dbReference type="Proteomes" id="UP000318946"/>
    </source>
</evidence>
<dbReference type="AlphaFoldDB" id="A0A4Y1WRQ1"/>
<dbReference type="Proteomes" id="UP000318946">
    <property type="component" value="Chromosome"/>
</dbReference>
<protein>
    <submittedName>
        <fullName evidence="1">Uncharacterized protein</fullName>
    </submittedName>
</protein>